<organism evidence="1 2">
    <name type="scientific">Multifurca ochricompacta</name>
    <dbReference type="NCBI Taxonomy" id="376703"/>
    <lineage>
        <taxon>Eukaryota</taxon>
        <taxon>Fungi</taxon>
        <taxon>Dikarya</taxon>
        <taxon>Basidiomycota</taxon>
        <taxon>Agaricomycotina</taxon>
        <taxon>Agaricomycetes</taxon>
        <taxon>Russulales</taxon>
        <taxon>Russulaceae</taxon>
        <taxon>Multifurca</taxon>
    </lineage>
</organism>
<reference evidence="1" key="1">
    <citation type="journal article" date="2022" name="New Phytol.">
        <title>Evolutionary transition to the ectomycorrhizal habit in the genomes of a hyperdiverse lineage of mushroom-forming fungi.</title>
        <authorList>
            <person name="Looney B."/>
            <person name="Miyauchi S."/>
            <person name="Morin E."/>
            <person name="Drula E."/>
            <person name="Courty P.E."/>
            <person name="Kohler A."/>
            <person name="Kuo A."/>
            <person name="LaButti K."/>
            <person name="Pangilinan J."/>
            <person name="Lipzen A."/>
            <person name="Riley R."/>
            <person name="Andreopoulos W."/>
            <person name="He G."/>
            <person name="Johnson J."/>
            <person name="Nolan M."/>
            <person name="Tritt A."/>
            <person name="Barry K.W."/>
            <person name="Grigoriev I.V."/>
            <person name="Nagy L.G."/>
            <person name="Hibbett D."/>
            <person name="Henrissat B."/>
            <person name="Matheny P.B."/>
            <person name="Labbe J."/>
            <person name="Martin F.M."/>
        </authorList>
    </citation>
    <scope>NUCLEOTIDE SEQUENCE</scope>
    <source>
        <strain evidence="1">BPL690</strain>
    </source>
</reference>
<comment type="caution">
    <text evidence="1">The sequence shown here is derived from an EMBL/GenBank/DDBJ whole genome shotgun (WGS) entry which is preliminary data.</text>
</comment>
<dbReference type="AlphaFoldDB" id="A0AAD4M5X3"/>
<protein>
    <submittedName>
        <fullName evidence="1">Uncharacterized protein</fullName>
    </submittedName>
</protein>
<keyword evidence="2" id="KW-1185">Reference proteome</keyword>
<dbReference type="EMBL" id="WTXG01000016">
    <property type="protein sequence ID" value="KAI0300973.1"/>
    <property type="molecule type" value="Genomic_DNA"/>
</dbReference>
<proteinExistence type="predicted"/>
<accession>A0AAD4M5X3</accession>
<dbReference type="Proteomes" id="UP001203297">
    <property type="component" value="Unassembled WGS sequence"/>
</dbReference>
<evidence type="ECO:0000313" key="2">
    <source>
        <dbReference type="Proteomes" id="UP001203297"/>
    </source>
</evidence>
<evidence type="ECO:0000313" key="1">
    <source>
        <dbReference type="EMBL" id="KAI0300973.1"/>
    </source>
</evidence>
<sequence length="75" mass="8223">PFLCFSNTSQETITQLLCSIGTKRKVERYLCIFSLSANPSQPAKFVGIKVDGAVLGQALLCRPLSCHPSWRRAPA</sequence>
<gene>
    <name evidence="1" type="ORF">B0F90DRAFT_1844055</name>
</gene>
<feature type="non-terminal residue" evidence="1">
    <location>
        <position position="1"/>
    </location>
</feature>
<name>A0AAD4M5X3_9AGAM</name>